<protein>
    <recommendedName>
        <fullName evidence="3">Translocase</fullName>
    </recommendedName>
</protein>
<dbReference type="RefSeq" id="WP_143849623.1">
    <property type="nucleotide sequence ID" value="NZ_FXYD01000004.1"/>
</dbReference>
<reference evidence="2" key="1">
    <citation type="submission" date="2017-05" db="EMBL/GenBank/DDBJ databases">
        <authorList>
            <person name="Rodrigo-Torres L."/>
            <person name="Arahal R. D."/>
            <person name="Lucena T."/>
        </authorList>
    </citation>
    <scope>NUCLEOTIDE SEQUENCE [LARGE SCALE GENOMIC DNA]</scope>
    <source>
        <strain evidence="2">CECT 8868</strain>
    </source>
</reference>
<evidence type="ECO:0008006" key="3">
    <source>
        <dbReference type="Google" id="ProtNLM"/>
    </source>
</evidence>
<proteinExistence type="predicted"/>
<keyword evidence="2" id="KW-1185">Reference proteome</keyword>
<evidence type="ECO:0000313" key="1">
    <source>
        <dbReference type="EMBL" id="SMX41357.1"/>
    </source>
</evidence>
<dbReference type="AlphaFoldDB" id="A0A238KFG4"/>
<organism evidence="1 2">
    <name type="scientific">Octadecabacter ascidiaceicola</name>
    <dbReference type="NCBI Taxonomy" id="1655543"/>
    <lineage>
        <taxon>Bacteria</taxon>
        <taxon>Pseudomonadati</taxon>
        <taxon>Pseudomonadota</taxon>
        <taxon>Alphaproteobacteria</taxon>
        <taxon>Rhodobacterales</taxon>
        <taxon>Roseobacteraceae</taxon>
        <taxon>Octadecabacter</taxon>
    </lineage>
</organism>
<evidence type="ECO:0000313" key="2">
    <source>
        <dbReference type="Proteomes" id="UP000203464"/>
    </source>
</evidence>
<name>A0A238KFG4_9RHOB</name>
<gene>
    <name evidence="1" type="ORF">OCA8868_02488</name>
</gene>
<dbReference type="EMBL" id="FXYD01000004">
    <property type="protein sequence ID" value="SMX41357.1"/>
    <property type="molecule type" value="Genomic_DNA"/>
</dbReference>
<dbReference type="Proteomes" id="UP000203464">
    <property type="component" value="Unassembled WGS sequence"/>
</dbReference>
<dbReference type="OrthoDB" id="7956241at2"/>
<sequence>MSRIRQIGMAAGTFSVALGIGFVMQNGDALASRFGNDEAPEQPAPFSEAIQQETAVSPDIATETPLVEEDPIAVAQGSVITSETPEFSKPETTVAAAVVLPEAAKVPVVQEAPVQLAALETETVPTIEESATVEVDCVPVMDAAVGPIASVTLSVSAPCHASSAFTVHHQGMMFTAMTDDTGTAELSVPALAEVAVVIAAFEGGDGAVATTTVPDFTNYDRAVLQWQGDESVMLSAYEGDAVFGDENHIHMTNPGDANRVETATGGYLIRLGEDSVEKALMAEVYTFPSGMMGSDFEVTLVAEAEITAGNCGQELTAQSLQVSPTGQTSALDLTMIMPECDAVGDFLILQNMFEDLTLASK</sequence>
<accession>A0A238KFG4</accession>